<dbReference type="Proteomes" id="UP001164746">
    <property type="component" value="Chromosome 12"/>
</dbReference>
<sequence>TADVKDVLGSQVSISSLDSFEIIDSKEADCKEQEKIDNITQSELSPNGISFECINSIHPRSKSEAAQVQKKTLSNDQFCIKVQGSFLTVQDKHNPICKLILPKANDAHFEGELLCVDGSFFDLFVEEKHLKCNEVQSLNHSGEQNGK</sequence>
<proteinExistence type="predicted"/>
<gene>
    <name evidence="1" type="ORF">MAR_015248</name>
</gene>
<dbReference type="EMBL" id="CP111023">
    <property type="protein sequence ID" value="WAR21274.1"/>
    <property type="molecule type" value="Genomic_DNA"/>
</dbReference>
<keyword evidence="2" id="KW-1185">Reference proteome</keyword>
<protein>
    <submittedName>
        <fullName evidence="1">Uncharacterized protein</fullName>
    </submittedName>
</protein>
<evidence type="ECO:0000313" key="1">
    <source>
        <dbReference type="EMBL" id="WAR21274.1"/>
    </source>
</evidence>
<evidence type="ECO:0000313" key="2">
    <source>
        <dbReference type="Proteomes" id="UP001164746"/>
    </source>
</evidence>
<reference evidence="1" key="1">
    <citation type="submission" date="2022-11" db="EMBL/GenBank/DDBJ databases">
        <title>Centuries of genome instability and evolution in soft-shell clam transmissible cancer (bioRxiv).</title>
        <authorList>
            <person name="Hart S.F.M."/>
            <person name="Yonemitsu M.A."/>
            <person name="Giersch R.M."/>
            <person name="Beal B.F."/>
            <person name="Arriagada G."/>
            <person name="Davis B.W."/>
            <person name="Ostrander E.A."/>
            <person name="Goff S.P."/>
            <person name="Metzger M.J."/>
        </authorList>
    </citation>
    <scope>NUCLEOTIDE SEQUENCE</scope>
    <source>
        <strain evidence="1">MELC-2E11</strain>
        <tissue evidence="1">Siphon/mantle</tissue>
    </source>
</reference>
<accession>A0ABY7FK70</accession>
<feature type="non-terminal residue" evidence="1">
    <location>
        <position position="1"/>
    </location>
</feature>
<feature type="non-terminal residue" evidence="1">
    <location>
        <position position="147"/>
    </location>
</feature>
<organism evidence="1 2">
    <name type="scientific">Mya arenaria</name>
    <name type="common">Soft-shell clam</name>
    <dbReference type="NCBI Taxonomy" id="6604"/>
    <lineage>
        <taxon>Eukaryota</taxon>
        <taxon>Metazoa</taxon>
        <taxon>Spiralia</taxon>
        <taxon>Lophotrochozoa</taxon>
        <taxon>Mollusca</taxon>
        <taxon>Bivalvia</taxon>
        <taxon>Autobranchia</taxon>
        <taxon>Heteroconchia</taxon>
        <taxon>Euheterodonta</taxon>
        <taxon>Imparidentia</taxon>
        <taxon>Neoheterodontei</taxon>
        <taxon>Myida</taxon>
        <taxon>Myoidea</taxon>
        <taxon>Myidae</taxon>
        <taxon>Mya</taxon>
    </lineage>
</organism>
<name>A0ABY7FK70_MYAAR</name>